<dbReference type="PROSITE" id="PS00022">
    <property type="entry name" value="EGF_1"/>
    <property type="match status" value="1"/>
</dbReference>
<accession>A0A8S2TCD4</accession>
<proteinExistence type="predicted"/>
<dbReference type="EMBL" id="CAJOBH010032193">
    <property type="protein sequence ID" value="CAF4283045.1"/>
    <property type="molecule type" value="Genomic_DNA"/>
</dbReference>
<dbReference type="AlphaFoldDB" id="A0A8S2TCD4"/>
<comment type="caution">
    <text evidence="2">The sequence shown here is derived from an EMBL/GenBank/DDBJ whole genome shotgun (WGS) entry which is preliminary data.</text>
</comment>
<sequence>MICPPYKICSEQATGPVCTCPANKVGTFCQYNNPCNQSSSICHNGGTCVSSNTDPPISSCHCREDY</sequence>
<evidence type="ECO:0000313" key="2">
    <source>
        <dbReference type="EMBL" id="CAF4283045.1"/>
    </source>
</evidence>
<dbReference type="Proteomes" id="UP000681967">
    <property type="component" value="Unassembled WGS sequence"/>
</dbReference>
<evidence type="ECO:0000259" key="1">
    <source>
        <dbReference type="PROSITE" id="PS00022"/>
    </source>
</evidence>
<reference evidence="2" key="1">
    <citation type="submission" date="2021-02" db="EMBL/GenBank/DDBJ databases">
        <authorList>
            <person name="Nowell W R."/>
        </authorList>
    </citation>
    <scope>NUCLEOTIDE SEQUENCE</scope>
</reference>
<gene>
    <name evidence="2" type="ORF">BYL167_LOCUS26784</name>
</gene>
<organism evidence="2 3">
    <name type="scientific">Rotaria magnacalcarata</name>
    <dbReference type="NCBI Taxonomy" id="392030"/>
    <lineage>
        <taxon>Eukaryota</taxon>
        <taxon>Metazoa</taxon>
        <taxon>Spiralia</taxon>
        <taxon>Gnathifera</taxon>
        <taxon>Rotifera</taxon>
        <taxon>Eurotatoria</taxon>
        <taxon>Bdelloidea</taxon>
        <taxon>Philodinida</taxon>
        <taxon>Philodinidae</taxon>
        <taxon>Rotaria</taxon>
    </lineage>
</organism>
<protein>
    <recommendedName>
        <fullName evidence="1">EGF-like domain-containing protein</fullName>
    </recommendedName>
</protein>
<evidence type="ECO:0000313" key="3">
    <source>
        <dbReference type="Proteomes" id="UP000681967"/>
    </source>
</evidence>
<name>A0A8S2TCD4_9BILA</name>
<dbReference type="InterPro" id="IPR000742">
    <property type="entry name" value="EGF"/>
</dbReference>
<feature type="domain" description="EGF-like" evidence="1">
    <location>
        <begin position="18"/>
        <end position="29"/>
    </location>
</feature>
<feature type="non-terminal residue" evidence="2">
    <location>
        <position position="66"/>
    </location>
</feature>